<evidence type="ECO:0000313" key="1">
    <source>
        <dbReference type="EMBL" id="ERI86375.1"/>
    </source>
</evidence>
<organism evidence="1 2">
    <name type="scientific">Bacteroides pyogenes F0041</name>
    <dbReference type="NCBI Taxonomy" id="1321819"/>
    <lineage>
        <taxon>Bacteria</taxon>
        <taxon>Pseudomonadati</taxon>
        <taxon>Bacteroidota</taxon>
        <taxon>Bacteroidia</taxon>
        <taxon>Bacteroidales</taxon>
        <taxon>Bacteroidaceae</taxon>
        <taxon>Bacteroides</taxon>
    </lineage>
</organism>
<proteinExistence type="predicted"/>
<comment type="caution">
    <text evidence="1">The sequence shown here is derived from an EMBL/GenBank/DDBJ whole genome shotgun (WGS) entry which is preliminary data.</text>
</comment>
<feature type="non-terminal residue" evidence="1">
    <location>
        <position position="1"/>
    </location>
</feature>
<sequence length="126" mass="14044">VRNQSHRFTRRARKSTRLSQQSLLFFLQHPPLFALNAKPYHPESVQNKPDTRLPVLDLGDDRIGKADGRGDTDGLFARVLPTAQIFAALFAITVRTAAFLSHIEAIQRELSFATATNYGGHGLSCR</sequence>
<reference evidence="1 2" key="1">
    <citation type="submission" date="2013-08" db="EMBL/GenBank/DDBJ databases">
        <authorList>
            <person name="Weinstock G."/>
            <person name="Sodergren E."/>
            <person name="Wylie T."/>
            <person name="Fulton L."/>
            <person name="Fulton R."/>
            <person name="Fronick C."/>
            <person name="O'Laughlin M."/>
            <person name="Godfrey J."/>
            <person name="Miner T."/>
            <person name="Herter B."/>
            <person name="Appelbaum E."/>
            <person name="Cordes M."/>
            <person name="Lek S."/>
            <person name="Wollam A."/>
            <person name="Pepin K.H."/>
            <person name="Palsikar V.B."/>
            <person name="Mitreva M."/>
            <person name="Wilson R.K."/>
        </authorList>
    </citation>
    <scope>NUCLEOTIDE SEQUENCE [LARGE SCALE GENOMIC DNA]</scope>
    <source>
        <strain evidence="1 2">F0041</strain>
    </source>
</reference>
<gene>
    <name evidence="1" type="ORF">HMPREF1981_00966</name>
</gene>
<dbReference type="Proteomes" id="UP000016496">
    <property type="component" value="Unassembled WGS sequence"/>
</dbReference>
<name>U2CPB2_9BACE</name>
<dbReference type="AlphaFoldDB" id="U2CPB2"/>
<evidence type="ECO:0000313" key="2">
    <source>
        <dbReference type="Proteomes" id="UP000016496"/>
    </source>
</evidence>
<protein>
    <submittedName>
        <fullName evidence="1">Uncharacterized protein</fullName>
    </submittedName>
</protein>
<dbReference type="EMBL" id="AWSV01000055">
    <property type="protein sequence ID" value="ERI86375.1"/>
    <property type="molecule type" value="Genomic_DNA"/>
</dbReference>
<accession>U2CPB2</accession>
<dbReference type="HOGENOM" id="CLU_1975069_0_0_10"/>